<proteinExistence type="predicted"/>
<evidence type="ECO:0000313" key="4">
    <source>
        <dbReference type="EMBL" id="KAK1428851.1"/>
    </source>
</evidence>
<evidence type="ECO:0000256" key="3">
    <source>
        <dbReference type="ARBA" id="ARBA00022840"/>
    </source>
</evidence>
<dbReference type="SUPFAM" id="SSF53067">
    <property type="entry name" value="Actin-like ATPase domain"/>
    <property type="match status" value="2"/>
</dbReference>
<dbReference type="FunFam" id="3.90.640.10:FF:000002">
    <property type="entry name" value="Heat shock 70 kDa"/>
    <property type="match status" value="1"/>
</dbReference>
<dbReference type="Pfam" id="PF00012">
    <property type="entry name" value="HSP70"/>
    <property type="match status" value="1"/>
</dbReference>
<organism evidence="4 5">
    <name type="scientific">Tagetes erecta</name>
    <name type="common">African marigold</name>
    <dbReference type="NCBI Taxonomy" id="13708"/>
    <lineage>
        <taxon>Eukaryota</taxon>
        <taxon>Viridiplantae</taxon>
        <taxon>Streptophyta</taxon>
        <taxon>Embryophyta</taxon>
        <taxon>Tracheophyta</taxon>
        <taxon>Spermatophyta</taxon>
        <taxon>Magnoliopsida</taxon>
        <taxon>eudicotyledons</taxon>
        <taxon>Gunneridae</taxon>
        <taxon>Pentapetalae</taxon>
        <taxon>asterids</taxon>
        <taxon>campanulids</taxon>
        <taxon>Asterales</taxon>
        <taxon>Asteraceae</taxon>
        <taxon>Asteroideae</taxon>
        <taxon>Heliantheae alliance</taxon>
        <taxon>Tageteae</taxon>
        <taxon>Tagetes</taxon>
    </lineage>
</organism>
<dbReference type="InterPro" id="IPR018181">
    <property type="entry name" value="Heat_shock_70_CS"/>
</dbReference>
<keyword evidence="3" id="KW-0067">ATP-binding</keyword>
<dbReference type="GO" id="GO:0005524">
    <property type="term" value="F:ATP binding"/>
    <property type="evidence" value="ECO:0007669"/>
    <property type="project" value="UniProtKB-KW"/>
</dbReference>
<dbReference type="Gene3D" id="3.30.420.40">
    <property type="match status" value="2"/>
</dbReference>
<dbReference type="Proteomes" id="UP001229421">
    <property type="component" value="Unassembled WGS sequence"/>
</dbReference>
<dbReference type="GO" id="GO:0005788">
    <property type="term" value="C:endoplasmic reticulum lumen"/>
    <property type="evidence" value="ECO:0007669"/>
    <property type="project" value="UniProtKB-SubCell"/>
</dbReference>
<dbReference type="FunFam" id="3.30.420.40:FF:000004">
    <property type="entry name" value="Molecular chaperone DnaK"/>
    <property type="match status" value="1"/>
</dbReference>
<protein>
    <recommendedName>
        <fullName evidence="6">Heat shock protein 70</fullName>
    </recommendedName>
</protein>
<dbReference type="PANTHER" id="PTHR19375">
    <property type="entry name" value="HEAT SHOCK PROTEIN 70KDA"/>
    <property type="match status" value="1"/>
</dbReference>
<dbReference type="InterPro" id="IPR013126">
    <property type="entry name" value="Hsp_70_fam"/>
</dbReference>
<dbReference type="Gene3D" id="3.30.30.30">
    <property type="match status" value="1"/>
</dbReference>
<reference evidence="4" key="1">
    <citation type="journal article" date="2023" name="bioRxiv">
        <title>Improved chromosome-level genome assembly for marigold (Tagetes erecta).</title>
        <authorList>
            <person name="Jiang F."/>
            <person name="Yuan L."/>
            <person name="Wang S."/>
            <person name="Wang H."/>
            <person name="Xu D."/>
            <person name="Wang A."/>
            <person name="Fan W."/>
        </authorList>
    </citation>
    <scope>NUCLEOTIDE SEQUENCE</scope>
    <source>
        <strain evidence="4">WSJ</strain>
        <tissue evidence="4">Leaf</tissue>
    </source>
</reference>
<gene>
    <name evidence="4" type="ORF">QVD17_17691</name>
</gene>
<evidence type="ECO:0000256" key="1">
    <source>
        <dbReference type="ARBA" id="ARBA00004319"/>
    </source>
</evidence>
<dbReference type="Gene3D" id="3.90.640.10">
    <property type="entry name" value="Actin, Chain A, domain 4"/>
    <property type="match status" value="1"/>
</dbReference>
<dbReference type="FunFam" id="3.30.30.30:FF:000005">
    <property type="entry name" value="Heat shock protein ssb1"/>
    <property type="match status" value="1"/>
</dbReference>
<sequence>MTGRVAIGIDLGTTYSCVAAWFDKHNRVKIIPNQQGNNITPSCVAWNGTQVLVGEAAKNQITRNPTNTIVDVKRLMGARFGDGVVKKDIESRPFKVVEGPGEKLVIVFEHESKEKKYSPEEISSLILRNLKEAAEVFLGTTVTDAVITVPAYFNDNQRQATLDAGVLAGLNVKRLISEPTSAAIAYGLDKSADVKRPKEKNVLIFDLGGGTFDVSLLRIDDTGTVTVKAVGGDTYLGGENFDRLMVNHCVEMFKKKEKKDVSGNARTMMRLKIACEKAKRDLSSTTQIPIEVDCLFEGIDLSMKFSRAKFEEINVGFFNMCIKHVENCLRDGNMHKKDVDDVVIVGGSTRIPKVQQMLMEYFDGKPLCKSINADEAVAYGAAVLAANLNGYGNKKVKDLMLKDVTPLSLGIKVNIDGDGGRE</sequence>
<keyword evidence="5" id="KW-1185">Reference proteome</keyword>
<dbReference type="GO" id="GO:0140662">
    <property type="term" value="F:ATP-dependent protein folding chaperone"/>
    <property type="evidence" value="ECO:0007669"/>
    <property type="project" value="InterPro"/>
</dbReference>
<name>A0AAD8P1S0_TARER</name>
<dbReference type="CDD" id="cd24028">
    <property type="entry name" value="ASKHA_NBD_HSP70_HSPA1-like"/>
    <property type="match status" value="1"/>
</dbReference>
<dbReference type="PROSITE" id="PS00329">
    <property type="entry name" value="HSP70_2"/>
    <property type="match status" value="1"/>
</dbReference>
<comment type="caution">
    <text evidence="4">The sequence shown here is derived from an EMBL/GenBank/DDBJ whole genome shotgun (WGS) entry which is preliminary data.</text>
</comment>
<keyword evidence="2" id="KW-0547">Nucleotide-binding</keyword>
<dbReference type="AlphaFoldDB" id="A0AAD8P1S0"/>
<dbReference type="EMBL" id="JAUHHV010000004">
    <property type="protein sequence ID" value="KAK1428851.1"/>
    <property type="molecule type" value="Genomic_DNA"/>
</dbReference>
<dbReference type="PRINTS" id="PR00301">
    <property type="entry name" value="HEATSHOCK70"/>
</dbReference>
<dbReference type="InterPro" id="IPR043129">
    <property type="entry name" value="ATPase_NBD"/>
</dbReference>
<dbReference type="PROSITE" id="PS01036">
    <property type="entry name" value="HSP70_3"/>
    <property type="match status" value="1"/>
</dbReference>
<dbReference type="PROSITE" id="PS00297">
    <property type="entry name" value="HSP70_1"/>
    <property type="match status" value="1"/>
</dbReference>
<evidence type="ECO:0000256" key="2">
    <source>
        <dbReference type="ARBA" id="ARBA00022741"/>
    </source>
</evidence>
<evidence type="ECO:0000313" key="5">
    <source>
        <dbReference type="Proteomes" id="UP001229421"/>
    </source>
</evidence>
<evidence type="ECO:0008006" key="6">
    <source>
        <dbReference type="Google" id="ProtNLM"/>
    </source>
</evidence>
<comment type="subcellular location">
    <subcellularLocation>
        <location evidence="1">Endoplasmic reticulum lumen</location>
    </subcellularLocation>
</comment>
<accession>A0AAD8P1S0</accession>